<organism evidence="5 6">
    <name type="scientific">Corynebacterium riegelii</name>
    <dbReference type="NCBI Taxonomy" id="156976"/>
    <lineage>
        <taxon>Bacteria</taxon>
        <taxon>Bacillati</taxon>
        <taxon>Actinomycetota</taxon>
        <taxon>Actinomycetes</taxon>
        <taxon>Mycobacteriales</taxon>
        <taxon>Corynebacteriaceae</taxon>
        <taxon>Corynebacterium</taxon>
    </lineage>
</organism>
<keyword evidence="1" id="KW-0227">DNA damage</keyword>
<keyword evidence="3" id="KW-0742">SOS response</keyword>
<evidence type="ECO:0000256" key="2">
    <source>
        <dbReference type="ARBA" id="ARBA00023204"/>
    </source>
</evidence>
<dbReference type="Pfam" id="PF13304">
    <property type="entry name" value="AAA_21"/>
    <property type="match status" value="1"/>
</dbReference>
<dbReference type="STRING" id="156976.AK829_11445"/>
<evidence type="ECO:0000313" key="6">
    <source>
        <dbReference type="Proteomes" id="UP000060016"/>
    </source>
</evidence>
<keyword evidence="6" id="KW-1185">Reference proteome</keyword>
<dbReference type="InterPro" id="IPR027417">
    <property type="entry name" value="P-loop_NTPase"/>
</dbReference>
<dbReference type="GO" id="GO:0006302">
    <property type="term" value="P:double-strand break repair"/>
    <property type="evidence" value="ECO:0007669"/>
    <property type="project" value="InterPro"/>
</dbReference>
<feature type="domain" description="AAA+ ATPase" evidence="4">
    <location>
        <begin position="29"/>
        <end position="368"/>
    </location>
</feature>
<sequence>MPTADASWCLRTLEVENFRVFEHLSLELDDQLTLLIGKNGSGKTAILEALAVALWEPVRELAGDTKGARNIRIEDVRQRYSKAEQTTGRPSSDLMFPVSLRVDGIFDGQQMSWQRSRGSRSGKTTSAAKPVKTHFHELGQIAAGKVDSKETVLPVIAFYGVERMTGEVRLTSNVRFSRRSAYDWALDPRAGLNYVSSYFRQLDGEIIRAASMGDEVPAGAMRQYKAMEIAAESMLEPLEWKKLRWDPVSKQMAMKHPKQGFRPLNELPSGAKTAVGLALDIASRMTRANPHLSAEEVLRETPGIVLVDEIDLHLHPSWKRLIVPQLRALFPAVQWVLSSHSPQVIATVEAEKIRAISVDGDVVVPSYAEGLRPEVVLERIQGTDASPPVPVRRELDTYISMVYAGDGLTEAAQELRADLDAKLGGAEWEELLQEADAILAFESAE</sequence>
<dbReference type="RefSeq" id="WP_052206036.1">
    <property type="nucleotide sequence ID" value="NZ_CP012342.1"/>
</dbReference>
<dbReference type="SUPFAM" id="SSF52540">
    <property type="entry name" value="P-loop containing nucleoside triphosphate hydrolases"/>
    <property type="match status" value="1"/>
</dbReference>
<proteinExistence type="predicted"/>
<dbReference type="InterPro" id="IPR003593">
    <property type="entry name" value="AAA+_ATPase"/>
</dbReference>
<dbReference type="AlphaFoldDB" id="A0A0K1REL9"/>
<dbReference type="GO" id="GO:0016887">
    <property type="term" value="F:ATP hydrolysis activity"/>
    <property type="evidence" value="ECO:0007669"/>
    <property type="project" value="InterPro"/>
</dbReference>
<name>A0A0K1REL9_9CORY</name>
<evidence type="ECO:0000256" key="3">
    <source>
        <dbReference type="ARBA" id="ARBA00023236"/>
    </source>
</evidence>
<gene>
    <name evidence="5" type="ORF">AK829_11445</name>
</gene>
<protein>
    <recommendedName>
        <fullName evidence="4">AAA+ ATPase domain-containing protein</fullName>
    </recommendedName>
</protein>
<dbReference type="InterPro" id="IPR003959">
    <property type="entry name" value="ATPase_AAA_core"/>
</dbReference>
<evidence type="ECO:0000259" key="4">
    <source>
        <dbReference type="SMART" id="SM00382"/>
    </source>
</evidence>
<accession>A0A0K1REL9</accession>
<dbReference type="PANTHER" id="PTHR32182">
    <property type="entry name" value="DNA REPLICATION AND REPAIR PROTEIN RECF"/>
    <property type="match status" value="1"/>
</dbReference>
<dbReference type="Proteomes" id="UP000060016">
    <property type="component" value="Chromosome"/>
</dbReference>
<dbReference type="GO" id="GO:0000731">
    <property type="term" value="P:DNA synthesis involved in DNA repair"/>
    <property type="evidence" value="ECO:0007669"/>
    <property type="project" value="TreeGrafter"/>
</dbReference>
<dbReference type="PANTHER" id="PTHR32182:SF0">
    <property type="entry name" value="DNA REPLICATION AND REPAIR PROTEIN RECF"/>
    <property type="match status" value="1"/>
</dbReference>
<dbReference type="GO" id="GO:0009432">
    <property type="term" value="P:SOS response"/>
    <property type="evidence" value="ECO:0007669"/>
    <property type="project" value="UniProtKB-KW"/>
</dbReference>
<dbReference type="InterPro" id="IPR038729">
    <property type="entry name" value="Rad50/SbcC_AAA"/>
</dbReference>
<dbReference type="KEGG" id="crie:AK829_11445"/>
<evidence type="ECO:0000256" key="1">
    <source>
        <dbReference type="ARBA" id="ARBA00022763"/>
    </source>
</evidence>
<dbReference type="Gene3D" id="3.40.50.300">
    <property type="entry name" value="P-loop containing nucleotide triphosphate hydrolases"/>
    <property type="match status" value="2"/>
</dbReference>
<dbReference type="EMBL" id="CP012342">
    <property type="protein sequence ID" value="AKV59636.1"/>
    <property type="molecule type" value="Genomic_DNA"/>
</dbReference>
<dbReference type="PATRIC" id="fig|156976.3.peg.2310"/>
<dbReference type="GO" id="GO:0005524">
    <property type="term" value="F:ATP binding"/>
    <property type="evidence" value="ECO:0007669"/>
    <property type="project" value="InterPro"/>
</dbReference>
<evidence type="ECO:0000313" key="5">
    <source>
        <dbReference type="EMBL" id="AKV59636.1"/>
    </source>
</evidence>
<reference evidence="5 6" key="1">
    <citation type="submission" date="2015-08" db="EMBL/GenBank/DDBJ databases">
        <authorList>
            <person name="Babu N.S."/>
            <person name="Beckwith C.J."/>
            <person name="Beseler K.G."/>
            <person name="Brison A."/>
            <person name="Carone J.V."/>
            <person name="Caskin T.P."/>
            <person name="Diamond M."/>
            <person name="Durham M.E."/>
            <person name="Foxe J.M."/>
            <person name="Go M."/>
            <person name="Henderson B.A."/>
            <person name="Jones I.B."/>
            <person name="McGettigan J.A."/>
            <person name="Micheletti S.J."/>
            <person name="Nasrallah M.E."/>
            <person name="Ortiz D."/>
            <person name="Piller C.R."/>
            <person name="Privatt S.R."/>
            <person name="Schneider S.L."/>
            <person name="Sharp S."/>
            <person name="Smith T.C."/>
            <person name="Stanton J.D."/>
            <person name="Ullery H.E."/>
            <person name="Wilson R.J."/>
            <person name="Serrano M.G."/>
            <person name="Buck G."/>
            <person name="Lee V."/>
            <person name="Wang Y."/>
            <person name="Carvalho R."/>
            <person name="Voegtly L."/>
            <person name="Shi R."/>
            <person name="Duckworth R."/>
            <person name="Johnson A."/>
            <person name="Loviza R."/>
            <person name="Walstead R."/>
            <person name="Shah Z."/>
            <person name="Kiflezghi M."/>
            <person name="Wade K."/>
            <person name="Ball S.L."/>
            <person name="Bradley K.W."/>
            <person name="Asai D.J."/>
            <person name="Bowman C.A."/>
            <person name="Russell D.A."/>
            <person name="Pope W.H."/>
            <person name="Jacobs-Sera D."/>
            <person name="Hendrix R.W."/>
            <person name="Hatfull G.F."/>
        </authorList>
    </citation>
    <scope>NUCLEOTIDE SEQUENCE [LARGE SCALE GENOMIC DNA]</scope>
    <source>
        <strain evidence="5 6">PUDD_83A45</strain>
    </source>
</reference>
<dbReference type="Pfam" id="PF13476">
    <property type="entry name" value="AAA_23"/>
    <property type="match status" value="1"/>
</dbReference>
<keyword evidence="2" id="KW-0234">DNA repair</keyword>
<dbReference type="SMART" id="SM00382">
    <property type="entry name" value="AAA"/>
    <property type="match status" value="1"/>
</dbReference>